<feature type="domain" description="AMP-dependent synthetase/ligase" evidence="3">
    <location>
        <begin position="2"/>
        <end position="120"/>
    </location>
</feature>
<reference evidence="4" key="1">
    <citation type="submission" date="2022-12" db="EMBL/GenBank/DDBJ databases">
        <authorList>
            <person name="Petersen C."/>
        </authorList>
    </citation>
    <scope>NUCLEOTIDE SEQUENCE</scope>
    <source>
        <strain evidence="4">IBT 35675</strain>
    </source>
</reference>
<dbReference type="PANTHER" id="PTHR45527">
    <property type="entry name" value="NONRIBOSOMAL PEPTIDE SYNTHETASE"/>
    <property type="match status" value="1"/>
</dbReference>
<dbReference type="Proteomes" id="UP001148299">
    <property type="component" value="Unassembled WGS sequence"/>
</dbReference>
<protein>
    <submittedName>
        <fullName evidence="4">Non-ribosomal peptide synthetase</fullName>
    </submittedName>
</protein>
<evidence type="ECO:0000259" key="3">
    <source>
        <dbReference type="Pfam" id="PF00501"/>
    </source>
</evidence>
<dbReference type="PROSITE" id="PS00455">
    <property type="entry name" value="AMP_BINDING"/>
    <property type="match status" value="1"/>
</dbReference>
<dbReference type="InterPro" id="IPR045851">
    <property type="entry name" value="AMP-bd_C_sf"/>
</dbReference>
<dbReference type="GO" id="GO:0043041">
    <property type="term" value="P:amino acid activation for nonribosomal peptide biosynthetic process"/>
    <property type="evidence" value="ECO:0007669"/>
    <property type="project" value="TreeGrafter"/>
</dbReference>
<dbReference type="InterPro" id="IPR000873">
    <property type="entry name" value="AMP-dep_synth/lig_dom"/>
</dbReference>
<accession>A0A9W9RDQ3</accession>
<keyword evidence="5" id="KW-1185">Reference proteome</keyword>
<keyword evidence="1" id="KW-0596">Phosphopantetheine</keyword>
<comment type="caution">
    <text evidence="4">The sequence shown here is derived from an EMBL/GenBank/DDBJ whole genome shotgun (WGS) entry which is preliminary data.</text>
</comment>
<dbReference type="Gene3D" id="3.40.50.12780">
    <property type="entry name" value="N-terminal domain of ligase-like"/>
    <property type="match status" value="1"/>
</dbReference>
<dbReference type="EMBL" id="JAPZBR010000003">
    <property type="protein sequence ID" value="KAJ5358191.1"/>
    <property type="molecule type" value="Genomic_DNA"/>
</dbReference>
<sequence>MYVAFTSGSTGTPKGVVIEHGMAHSMLKGWESLWLICSTTRCLSPPAFDATILEVPLMLAAGGRICISSDEERMNNLEGAMSAMKVNWSFFVPSVARTLSPSEIPGLRLLVHGGKHSLRQTWKGGFHIRQVTALDMNPINIGHAPAAPCWIVDPDNHNQLRPVGATGELVVGGPTVGRGYLNRPKEVAAAFVETPTWASDFPSFSVSKLYKSGDLARFDPDGSLIHLGRKDTQAKINRRRIDLQEIEQCAKQHLPNMEAVAEVVSFQHNIGSKLVLFTCLAAGEIKMSLSQKEGGIFFPPADSDNFQRGNLRKHLKQSLAPYMVPWLVIPSSYLIDRI</sequence>
<dbReference type="Gene3D" id="2.30.38.10">
    <property type="entry name" value="Luciferase, Domain 3"/>
    <property type="match status" value="1"/>
</dbReference>
<dbReference type="GO" id="GO:0031177">
    <property type="term" value="F:phosphopantetheine binding"/>
    <property type="evidence" value="ECO:0007669"/>
    <property type="project" value="TreeGrafter"/>
</dbReference>
<evidence type="ECO:0000256" key="1">
    <source>
        <dbReference type="ARBA" id="ARBA00022450"/>
    </source>
</evidence>
<organism evidence="4 5">
    <name type="scientific">Penicillium brevicompactum</name>
    <dbReference type="NCBI Taxonomy" id="5074"/>
    <lineage>
        <taxon>Eukaryota</taxon>
        <taxon>Fungi</taxon>
        <taxon>Dikarya</taxon>
        <taxon>Ascomycota</taxon>
        <taxon>Pezizomycotina</taxon>
        <taxon>Eurotiomycetes</taxon>
        <taxon>Eurotiomycetidae</taxon>
        <taxon>Eurotiales</taxon>
        <taxon>Aspergillaceae</taxon>
        <taxon>Penicillium</taxon>
    </lineage>
</organism>
<evidence type="ECO:0000313" key="5">
    <source>
        <dbReference type="Proteomes" id="UP001148299"/>
    </source>
</evidence>
<dbReference type="Pfam" id="PF00501">
    <property type="entry name" value="AMP-binding"/>
    <property type="match status" value="1"/>
</dbReference>
<dbReference type="AlphaFoldDB" id="A0A9W9RDQ3"/>
<evidence type="ECO:0000313" key="4">
    <source>
        <dbReference type="EMBL" id="KAJ5358191.1"/>
    </source>
</evidence>
<name>A0A9W9RDQ3_PENBR</name>
<dbReference type="Gene3D" id="3.30.300.30">
    <property type="match status" value="1"/>
</dbReference>
<dbReference type="PANTHER" id="PTHR45527:SF1">
    <property type="entry name" value="FATTY ACID SYNTHASE"/>
    <property type="match status" value="1"/>
</dbReference>
<dbReference type="InterPro" id="IPR042099">
    <property type="entry name" value="ANL_N_sf"/>
</dbReference>
<reference evidence="4" key="2">
    <citation type="journal article" date="2023" name="IMA Fungus">
        <title>Comparative genomic study of the Penicillium genus elucidates a diverse pangenome and 15 lateral gene transfer events.</title>
        <authorList>
            <person name="Petersen C."/>
            <person name="Sorensen T."/>
            <person name="Nielsen M.R."/>
            <person name="Sondergaard T.E."/>
            <person name="Sorensen J.L."/>
            <person name="Fitzpatrick D.A."/>
            <person name="Frisvad J.C."/>
            <person name="Nielsen K.L."/>
        </authorList>
    </citation>
    <scope>NUCLEOTIDE SEQUENCE</scope>
    <source>
        <strain evidence="4">IBT 35675</strain>
    </source>
</reference>
<dbReference type="SUPFAM" id="SSF56801">
    <property type="entry name" value="Acetyl-CoA synthetase-like"/>
    <property type="match status" value="1"/>
</dbReference>
<dbReference type="InterPro" id="IPR020845">
    <property type="entry name" value="AMP-binding_CS"/>
</dbReference>
<dbReference type="GO" id="GO:0005737">
    <property type="term" value="C:cytoplasm"/>
    <property type="evidence" value="ECO:0007669"/>
    <property type="project" value="TreeGrafter"/>
</dbReference>
<evidence type="ECO:0000256" key="2">
    <source>
        <dbReference type="ARBA" id="ARBA00022553"/>
    </source>
</evidence>
<keyword evidence="2" id="KW-0597">Phosphoprotein</keyword>
<dbReference type="GO" id="GO:0044550">
    <property type="term" value="P:secondary metabolite biosynthetic process"/>
    <property type="evidence" value="ECO:0007669"/>
    <property type="project" value="TreeGrafter"/>
</dbReference>
<proteinExistence type="predicted"/>
<gene>
    <name evidence="4" type="ORF">N7541_005349</name>
</gene>